<dbReference type="GO" id="GO:0006352">
    <property type="term" value="P:DNA-templated transcription initiation"/>
    <property type="evidence" value="ECO:0007669"/>
    <property type="project" value="InterPro"/>
</dbReference>
<keyword evidence="2" id="KW-0805">Transcription regulation</keyword>
<evidence type="ECO:0000313" key="7">
    <source>
        <dbReference type="Proteomes" id="UP000253606"/>
    </source>
</evidence>
<dbReference type="SUPFAM" id="SSF88946">
    <property type="entry name" value="Sigma2 domain of RNA polymerase sigma factors"/>
    <property type="match status" value="1"/>
</dbReference>
<dbReference type="InterPro" id="IPR014284">
    <property type="entry name" value="RNA_pol_sigma-70_dom"/>
</dbReference>
<gene>
    <name evidence="6" type="ORF">ACPOL_3445</name>
</gene>
<dbReference type="EMBL" id="CP030840">
    <property type="protein sequence ID" value="AXC12732.1"/>
    <property type="molecule type" value="Genomic_DNA"/>
</dbReference>
<keyword evidence="3" id="KW-0731">Sigma factor</keyword>
<evidence type="ECO:0000256" key="2">
    <source>
        <dbReference type="ARBA" id="ARBA00023015"/>
    </source>
</evidence>
<dbReference type="RefSeq" id="WP_236656819.1">
    <property type="nucleotide sequence ID" value="NZ_CP030840.1"/>
</dbReference>
<dbReference type="Proteomes" id="UP000253606">
    <property type="component" value="Chromosome"/>
</dbReference>
<evidence type="ECO:0000313" key="6">
    <source>
        <dbReference type="EMBL" id="AXC12732.1"/>
    </source>
</evidence>
<dbReference type="AlphaFoldDB" id="A0A2Z5G0U9"/>
<dbReference type="InterPro" id="IPR013325">
    <property type="entry name" value="RNA_pol_sigma_r2"/>
</dbReference>
<dbReference type="Pfam" id="PF07638">
    <property type="entry name" value="Sigma70_ECF"/>
    <property type="match status" value="1"/>
</dbReference>
<dbReference type="Gene3D" id="1.10.1740.10">
    <property type="match status" value="1"/>
</dbReference>
<name>A0A2Z5G0U9_9BACT</name>
<feature type="domain" description="RNA polymerase sigma-70 ECF-like HTH" evidence="5">
    <location>
        <begin position="14"/>
        <end position="194"/>
    </location>
</feature>
<keyword evidence="7" id="KW-1185">Reference proteome</keyword>
<dbReference type="SUPFAM" id="SSF88659">
    <property type="entry name" value="Sigma3 and sigma4 domains of RNA polymerase sigma factors"/>
    <property type="match status" value="1"/>
</dbReference>
<evidence type="ECO:0000256" key="1">
    <source>
        <dbReference type="ARBA" id="ARBA00010641"/>
    </source>
</evidence>
<dbReference type="NCBIfam" id="TIGR02937">
    <property type="entry name" value="sigma70-ECF"/>
    <property type="match status" value="1"/>
</dbReference>
<dbReference type="InterPro" id="IPR036388">
    <property type="entry name" value="WH-like_DNA-bd_sf"/>
</dbReference>
<sequence length="213" mass="23754">MPAGKGPSIDAPSAEITQLLKAWGSGDKAALGQLVEHVYPELRRMAHRYMKNECRGHTLQSTAIVHELYLRLIDVTRVDWQARAQFFAITAQMMRRILVDAARARGSLKRGGIVVRVNLDETAVLSPALDRSILDLDEALTTFSLSAPRQARVVELRYFGGLTEEEIATALIISPRTVRRDWDFAKAWLLRELSHTVSDDKNSGHDPGALPED</sequence>
<protein>
    <recommendedName>
        <fullName evidence="5">RNA polymerase sigma-70 ECF-like HTH domain-containing protein</fullName>
    </recommendedName>
</protein>
<accession>A0A2Z5G0U9</accession>
<evidence type="ECO:0000256" key="4">
    <source>
        <dbReference type="ARBA" id="ARBA00023163"/>
    </source>
</evidence>
<dbReference type="InterPro" id="IPR013324">
    <property type="entry name" value="RNA_pol_sigma_r3/r4-like"/>
</dbReference>
<dbReference type="NCBIfam" id="TIGR02999">
    <property type="entry name" value="Sig-70_X6"/>
    <property type="match status" value="1"/>
</dbReference>
<dbReference type="PANTHER" id="PTHR43133">
    <property type="entry name" value="RNA POLYMERASE ECF-TYPE SIGMA FACTO"/>
    <property type="match status" value="1"/>
</dbReference>
<dbReference type="GO" id="GO:0016987">
    <property type="term" value="F:sigma factor activity"/>
    <property type="evidence" value="ECO:0007669"/>
    <property type="project" value="UniProtKB-KW"/>
</dbReference>
<reference evidence="6 7" key="1">
    <citation type="journal article" date="2018" name="Front. Microbiol.">
        <title>Hydrolytic Capabilities as a Key to Environmental Success: Chitinolytic and Cellulolytic Acidobacteria From Acidic Sub-arctic Soils and Boreal Peatlands.</title>
        <authorList>
            <person name="Belova S.E."/>
            <person name="Ravin N.V."/>
            <person name="Pankratov T.A."/>
            <person name="Rakitin A.L."/>
            <person name="Ivanova A.A."/>
            <person name="Beletsky A.V."/>
            <person name="Mardanov A.V."/>
            <person name="Sinninghe Damste J.S."/>
            <person name="Dedysh S.N."/>
        </authorList>
    </citation>
    <scope>NUCLEOTIDE SEQUENCE [LARGE SCALE GENOMIC DNA]</scope>
    <source>
        <strain evidence="6 7">SBC82</strain>
    </source>
</reference>
<comment type="similarity">
    <text evidence="1">Belongs to the sigma-70 factor family. ECF subfamily.</text>
</comment>
<dbReference type="PANTHER" id="PTHR43133:SF39">
    <property type="entry name" value="SIMILAR TO RNA POLYMERASE SIGMA-E FACTOR"/>
    <property type="match status" value="1"/>
</dbReference>
<keyword evidence="4" id="KW-0804">Transcription</keyword>
<evidence type="ECO:0000259" key="5">
    <source>
        <dbReference type="Pfam" id="PF07638"/>
    </source>
</evidence>
<evidence type="ECO:0000256" key="3">
    <source>
        <dbReference type="ARBA" id="ARBA00023082"/>
    </source>
</evidence>
<dbReference type="KEGG" id="abas:ACPOL_3445"/>
<proteinExistence type="inferred from homology"/>
<dbReference type="InterPro" id="IPR053812">
    <property type="entry name" value="HTH_Sigma70_ECF-like"/>
</dbReference>
<dbReference type="Gene3D" id="1.10.10.10">
    <property type="entry name" value="Winged helix-like DNA-binding domain superfamily/Winged helix DNA-binding domain"/>
    <property type="match status" value="1"/>
</dbReference>
<dbReference type="InterPro" id="IPR011517">
    <property type="entry name" value="RNA_pol_sigma70_ECF-like"/>
</dbReference>
<organism evidence="6 7">
    <name type="scientific">Acidisarcina polymorpha</name>
    <dbReference type="NCBI Taxonomy" id="2211140"/>
    <lineage>
        <taxon>Bacteria</taxon>
        <taxon>Pseudomonadati</taxon>
        <taxon>Acidobacteriota</taxon>
        <taxon>Terriglobia</taxon>
        <taxon>Terriglobales</taxon>
        <taxon>Acidobacteriaceae</taxon>
        <taxon>Acidisarcina</taxon>
    </lineage>
</organism>
<dbReference type="InterPro" id="IPR039425">
    <property type="entry name" value="RNA_pol_sigma-70-like"/>
</dbReference>